<keyword evidence="2 4" id="KW-0547">Nucleotide-binding</keyword>
<dbReference type="Proteomes" id="UP000727456">
    <property type="component" value="Unassembled WGS sequence"/>
</dbReference>
<keyword evidence="4" id="KW-0479">Metal-binding</keyword>
<accession>A0ABX0TTQ3</accession>
<reference evidence="5 6" key="1">
    <citation type="submission" date="2020-03" db="EMBL/GenBank/DDBJ databases">
        <title>Genomic Encyclopedia of Type Strains, Phase III (KMG-III): the genomes of soil and plant-associated and newly described type strains.</title>
        <authorList>
            <person name="Whitman W."/>
        </authorList>
    </citation>
    <scope>NUCLEOTIDE SEQUENCE [LARGE SCALE GENOMIC DNA]</scope>
    <source>
        <strain evidence="5 6">CECT 8804</strain>
    </source>
</reference>
<evidence type="ECO:0000256" key="1">
    <source>
        <dbReference type="ARBA" id="ARBA00010638"/>
    </source>
</evidence>
<evidence type="ECO:0000256" key="2">
    <source>
        <dbReference type="ARBA" id="ARBA00022741"/>
    </source>
</evidence>
<keyword evidence="6" id="KW-1185">Reference proteome</keyword>
<comment type="caution">
    <text evidence="5">The sequence shown here is derived from an EMBL/GenBank/DDBJ whole genome shotgun (WGS) entry which is preliminary data.</text>
</comment>
<comment type="catalytic activity">
    <reaction evidence="4">
        <text>(6S)-5-formyl-5,6,7,8-tetrahydrofolate + ATP = (6R)-5,10-methenyltetrahydrofolate + ADP + phosphate</text>
        <dbReference type="Rhea" id="RHEA:10488"/>
        <dbReference type="ChEBI" id="CHEBI:30616"/>
        <dbReference type="ChEBI" id="CHEBI:43474"/>
        <dbReference type="ChEBI" id="CHEBI:57455"/>
        <dbReference type="ChEBI" id="CHEBI:57457"/>
        <dbReference type="ChEBI" id="CHEBI:456216"/>
        <dbReference type="EC" id="6.3.3.2"/>
    </reaction>
</comment>
<keyword evidence="4" id="KW-0460">Magnesium</keyword>
<dbReference type="Gene3D" id="3.40.50.10420">
    <property type="entry name" value="NagB/RpiA/CoA transferase-like"/>
    <property type="match status" value="1"/>
</dbReference>
<evidence type="ECO:0000313" key="5">
    <source>
        <dbReference type="EMBL" id="NIJ08904.1"/>
    </source>
</evidence>
<dbReference type="InterPro" id="IPR037171">
    <property type="entry name" value="NagB/RpiA_transferase-like"/>
</dbReference>
<sequence>MLRARRAALFEGLGEQSALREAEATADRLLPHIPPQAIVALYFKIQDEIDPQPLIERLHARGQRLALPHLTDRTTMYFRAWAPGDPLQRAVFKLRQPLATAAEVAPDIIVTPLLGFDRQGGRIGQGASHYDRAFSRFPGARRLGYAWSVQEVEAVPHDPWDIPLHAIATEREWIVVPAQ</sequence>
<gene>
    <name evidence="5" type="ORF">FHS31_002528</name>
</gene>
<keyword evidence="5" id="KW-0436">Ligase</keyword>
<name>A0ABX0TTQ3_9SPHN</name>
<dbReference type="SUPFAM" id="SSF100950">
    <property type="entry name" value="NagB/RpiA/CoA transferase-like"/>
    <property type="match status" value="1"/>
</dbReference>
<dbReference type="GO" id="GO:0030272">
    <property type="term" value="F:5-formyltetrahydrofolate cyclo-ligase activity"/>
    <property type="evidence" value="ECO:0007669"/>
    <property type="project" value="UniProtKB-EC"/>
</dbReference>
<dbReference type="PANTHER" id="PTHR23407:SF1">
    <property type="entry name" value="5-FORMYLTETRAHYDROFOLATE CYCLO-LIGASE"/>
    <property type="match status" value="1"/>
</dbReference>
<dbReference type="EC" id="6.3.3.2" evidence="4"/>
<dbReference type="EMBL" id="JAAOZC010000006">
    <property type="protein sequence ID" value="NIJ08904.1"/>
    <property type="molecule type" value="Genomic_DNA"/>
</dbReference>
<evidence type="ECO:0000313" key="6">
    <source>
        <dbReference type="Proteomes" id="UP000727456"/>
    </source>
</evidence>
<dbReference type="PANTHER" id="PTHR23407">
    <property type="entry name" value="ATPASE INHIBITOR/5-FORMYLTETRAHYDROFOLATE CYCLO-LIGASE"/>
    <property type="match status" value="1"/>
</dbReference>
<evidence type="ECO:0000256" key="4">
    <source>
        <dbReference type="RuleBase" id="RU361279"/>
    </source>
</evidence>
<keyword evidence="3 4" id="KW-0067">ATP-binding</keyword>
<evidence type="ECO:0000256" key="3">
    <source>
        <dbReference type="ARBA" id="ARBA00022840"/>
    </source>
</evidence>
<dbReference type="NCBIfam" id="TIGR02727">
    <property type="entry name" value="MTHFS_bact"/>
    <property type="match status" value="1"/>
</dbReference>
<dbReference type="PIRSF" id="PIRSF006806">
    <property type="entry name" value="FTHF_cligase"/>
    <property type="match status" value="1"/>
</dbReference>
<dbReference type="InterPro" id="IPR002698">
    <property type="entry name" value="FTHF_cligase"/>
</dbReference>
<comment type="cofactor">
    <cofactor evidence="4">
        <name>Mg(2+)</name>
        <dbReference type="ChEBI" id="CHEBI:18420"/>
    </cofactor>
</comment>
<protein>
    <recommendedName>
        <fullName evidence="4">5-formyltetrahydrofolate cyclo-ligase</fullName>
        <ecNumber evidence="4">6.3.3.2</ecNumber>
    </recommendedName>
</protein>
<dbReference type="Pfam" id="PF01812">
    <property type="entry name" value="5-FTHF_cyc-lig"/>
    <property type="match status" value="1"/>
</dbReference>
<organism evidence="5 6">
    <name type="scientific">Sphingomonas vulcanisoli</name>
    <dbReference type="NCBI Taxonomy" id="1658060"/>
    <lineage>
        <taxon>Bacteria</taxon>
        <taxon>Pseudomonadati</taxon>
        <taxon>Pseudomonadota</taxon>
        <taxon>Alphaproteobacteria</taxon>
        <taxon>Sphingomonadales</taxon>
        <taxon>Sphingomonadaceae</taxon>
        <taxon>Sphingomonas</taxon>
    </lineage>
</organism>
<dbReference type="InterPro" id="IPR024185">
    <property type="entry name" value="FTHF_cligase-like_sf"/>
</dbReference>
<proteinExistence type="inferred from homology"/>
<comment type="similarity">
    <text evidence="1 4">Belongs to the 5-formyltetrahydrofolate cyclo-ligase family.</text>
</comment>